<protein>
    <recommendedName>
        <fullName evidence="2">Helicase ATP-binding domain-containing protein</fullName>
    </recommendedName>
</protein>
<dbReference type="Proteomes" id="UP001642464">
    <property type="component" value="Unassembled WGS sequence"/>
</dbReference>
<sequence>MATYGDLPSPELGSALRAVRGLRATTLRGVSASGAGSSTGAVRFPEQPIIAPRSPRPAMSYRHRIHRAYDREAPRADYSGQRKLSPADLLLHGAATGDVLRAQEVLELRRNIERTFAESWLGDSAELDRERCIEVLLSIDCTLPEANAVLQDFPADQTHISVKDFLDLLFLPRQAATHYATGHAGYTGTIKSMEAEIEMLQKELKEAQQQAEEKARVAASSQAENEMLKKGLKKAQQQVGAVNVTLYITLKDQPAVTADTNPIESYHGQFRDDAERCVISFPGKYPSGWGALVKAHHDSSIGCVFLVTPDDGLGKHDPDPEAEDGSCYCKAIYGERSWKEFHYLKVVKCPYTQEQMDKEQAEAAVMCKVVVAEDATPEERQKAEEEAKQKYEENQRRAPWGCAWFPAWMKNGHKAVEKGQKLQVVFFAGQKGQGKVHWNDLPRSELWNGKGLGGSQKGEVAYLDKMGWEYEEIDVMQFLQSEFKLGQQVDARYQTPDKKIEWRRGWIIGVPPDVGHTPNDPKWEPEWTVECYEDPKVFQSTHVMHTTGPIDEVVNKVSNVGKGNLQSWLQEHLPEGVNVQYVSRCRLEHGDAALAVNVCVPEVKAMHVLRDKVLCGDLDVRLSGSLAYIHPVQVDKTKFFEQYESSLQSLSKLTEHQESKLRQLHEKKSKGVHLSAPAGAGKTFVAVQFALDKTYEKWESQEPILYVAPRPSLGLHFVHWLIERHLWLGFNGGNVKDLLPRIVLMHQPFEKFVILTLQENQLKEERTVATKYALAIFDEAHEIFTGTSDDNMTGIYKDLQADQKLLLSDRSQSGSRFALPDDVEDNVNLDEVVRSTRRIVAAAQAFELEKTEGVTTTCRGTAGPPLKTFIFKAPDSTEQMYTKYCEYTKQAIWHVRKSYPGLRSLHRRVAIIVPDNGFCHNLKKLLGQQLKSTSPGRKLRLESFEESLRYLHSHDHDERTTAEALVLDTIEEARGQEMMVSISVGLDEKIADTDRADPLLTRARIYQGITRAQLMAIVIDRMVEGGWFQFLATLKFSNQEFMEELAFGDFSPKAASSIVKTQEEASRDESPKKTTMVKFKEAEQELETSVWDVDSNETEIKSQTQNLQFDPRMLLQGGEFIIVIDKTNGERFGLDVDHEDGRTLAVDAITGGLIQKWNEEHPDKAVRPKDRIVEVNGLRGDVLELVDEMKKPKVLKIHVKRE</sequence>
<evidence type="ECO:0000313" key="4">
    <source>
        <dbReference type="Proteomes" id="UP001642464"/>
    </source>
</evidence>
<evidence type="ECO:0000313" key="3">
    <source>
        <dbReference type="EMBL" id="CAK9058533.1"/>
    </source>
</evidence>
<evidence type="ECO:0000256" key="1">
    <source>
        <dbReference type="SAM" id="Coils"/>
    </source>
</evidence>
<dbReference type="SUPFAM" id="SSF52540">
    <property type="entry name" value="P-loop containing nucleoside triphosphate hydrolases"/>
    <property type="match status" value="1"/>
</dbReference>
<dbReference type="InterPro" id="IPR014001">
    <property type="entry name" value="Helicase_ATP-bd"/>
</dbReference>
<dbReference type="Pfam" id="PF00270">
    <property type="entry name" value="DEAD"/>
    <property type="match status" value="1"/>
</dbReference>
<feature type="domain" description="Helicase ATP-binding" evidence="2">
    <location>
        <begin position="649"/>
        <end position="835"/>
    </location>
</feature>
<accession>A0ABP0N536</accession>
<reference evidence="3 4" key="1">
    <citation type="submission" date="2024-02" db="EMBL/GenBank/DDBJ databases">
        <authorList>
            <person name="Chen Y."/>
            <person name="Shah S."/>
            <person name="Dougan E. K."/>
            <person name="Thang M."/>
            <person name="Chan C."/>
        </authorList>
    </citation>
    <scope>NUCLEOTIDE SEQUENCE [LARGE SCALE GENOMIC DNA]</scope>
</reference>
<dbReference type="InterPro" id="IPR011545">
    <property type="entry name" value="DEAD/DEAH_box_helicase_dom"/>
</dbReference>
<organism evidence="3 4">
    <name type="scientific">Durusdinium trenchii</name>
    <dbReference type="NCBI Taxonomy" id="1381693"/>
    <lineage>
        <taxon>Eukaryota</taxon>
        <taxon>Sar</taxon>
        <taxon>Alveolata</taxon>
        <taxon>Dinophyceae</taxon>
        <taxon>Suessiales</taxon>
        <taxon>Symbiodiniaceae</taxon>
        <taxon>Durusdinium</taxon>
    </lineage>
</organism>
<name>A0ABP0N536_9DINO</name>
<dbReference type="EMBL" id="CAXAMM010026258">
    <property type="protein sequence ID" value="CAK9058533.1"/>
    <property type="molecule type" value="Genomic_DNA"/>
</dbReference>
<proteinExistence type="predicted"/>
<comment type="caution">
    <text evidence="3">The sequence shown here is derived from an EMBL/GenBank/DDBJ whole genome shotgun (WGS) entry which is preliminary data.</text>
</comment>
<dbReference type="InterPro" id="IPR027417">
    <property type="entry name" value="P-loop_NTPase"/>
</dbReference>
<gene>
    <name evidence="3" type="ORF">SCF082_LOCUS31184</name>
</gene>
<feature type="coiled-coil region" evidence="1">
    <location>
        <begin position="183"/>
        <end position="238"/>
    </location>
</feature>
<dbReference type="SMART" id="SM00487">
    <property type="entry name" value="DEXDc"/>
    <property type="match status" value="1"/>
</dbReference>
<keyword evidence="1" id="KW-0175">Coiled coil</keyword>
<keyword evidence="4" id="KW-1185">Reference proteome</keyword>
<evidence type="ECO:0000259" key="2">
    <source>
        <dbReference type="SMART" id="SM00487"/>
    </source>
</evidence>
<dbReference type="Gene3D" id="3.40.50.300">
    <property type="entry name" value="P-loop containing nucleotide triphosphate hydrolases"/>
    <property type="match status" value="1"/>
</dbReference>